<dbReference type="Gene3D" id="3.10.450.360">
    <property type="match status" value="1"/>
</dbReference>
<sequence length="158" mass="17222">MKHLIFAVVIGLTSTAAFAQTKEKEDEKSEMKSAKQPVVPQVVLQAFAKEYPGTKATWDAEDGGFEAMFTVNGVESSANYSKTGVRESSEVEINVTDLPAAVTSYVKANYAAYKLTEAAKMTDAKNVVTYEAEVKKDGKSMDLIFDSTGKFIKQEKGE</sequence>
<evidence type="ECO:0000313" key="4">
    <source>
        <dbReference type="Proteomes" id="UP000808337"/>
    </source>
</evidence>
<dbReference type="Pfam" id="PF11396">
    <property type="entry name" value="PepSY_like"/>
    <property type="match status" value="1"/>
</dbReference>
<dbReference type="EMBL" id="JADKGY010000033">
    <property type="protein sequence ID" value="MBK9985150.1"/>
    <property type="molecule type" value="Genomic_DNA"/>
</dbReference>
<feature type="domain" description="Putative beta-lactamase-inhibitor-like PepSY-like" evidence="2">
    <location>
        <begin position="69"/>
        <end position="153"/>
    </location>
</feature>
<dbReference type="InterPro" id="IPR021533">
    <property type="entry name" value="PepSY-like"/>
</dbReference>
<name>A0A9D7XRH7_9BACT</name>
<keyword evidence="1" id="KW-0732">Signal</keyword>
<evidence type="ECO:0000256" key="1">
    <source>
        <dbReference type="SAM" id="SignalP"/>
    </source>
</evidence>
<organism evidence="3 4">
    <name type="scientific">Candidatus Opimibacter skivensis</name>
    <dbReference type="NCBI Taxonomy" id="2982028"/>
    <lineage>
        <taxon>Bacteria</taxon>
        <taxon>Pseudomonadati</taxon>
        <taxon>Bacteroidota</taxon>
        <taxon>Saprospiria</taxon>
        <taxon>Saprospirales</taxon>
        <taxon>Saprospiraceae</taxon>
        <taxon>Candidatus Opimibacter</taxon>
    </lineage>
</organism>
<dbReference type="Proteomes" id="UP000808337">
    <property type="component" value="Unassembled WGS sequence"/>
</dbReference>
<protein>
    <submittedName>
        <fullName evidence="3">PepSY-like domain-containing protein</fullName>
    </submittedName>
</protein>
<gene>
    <name evidence="3" type="ORF">IPP15_22795</name>
</gene>
<reference evidence="3 4" key="1">
    <citation type="submission" date="2020-10" db="EMBL/GenBank/DDBJ databases">
        <title>Connecting structure to function with the recovery of over 1000 high-quality activated sludge metagenome-assembled genomes encoding full-length rRNA genes using long-read sequencing.</title>
        <authorList>
            <person name="Singleton C.M."/>
            <person name="Petriglieri F."/>
            <person name="Kristensen J.M."/>
            <person name="Kirkegaard R.H."/>
            <person name="Michaelsen T.Y."/>
            <person name="Andersen M.H."/>
            <person name="Karst S.M."/>
            <person name="Dueholm M.S."/>
            <person name="Nielsen P.H."/>
            <person name="Albertsen M."/>
        </authorList>
    </citation>
    <scope>NUCLEOTIDE SEQUENCE [LARGE SCALE GENOMIC DNA]</scope>
    <source>
        <strain evidence="3">Ribe_18-Q3-R11-54_MAXAC.273</strain>
    </source>
</reference>
<feature type="chain" id="PRO_5039118592" evidence="1">
    <location>
        <begin position="20"/>
        <end position="158"/>
    </location>
</feature>
<evidence type="ECO:0000259" key="2">
    <source>
        <dbReference type="Pfam" id="PF11396"/>
    </source>
</evidence>
<feature type="signal peptide" evidence="1">
    <location>
        <begin position="1"/>
        <end position="19"/>
    </location>
</feature>
<dbReference type="SUPFAM" id="SSF160574">
    <property type="entry name" value="BT0923-like"/>
    <property type="match status" value="1"/>
</dbReference>
<dbReference type="AlphaFoldDB" id="A0A9D7XRH7"/>
<proteinExistence type="predicted"/>
<comment type="caution">
    <text evidence="3">The sequence shown here is derived from an EMBL/GenBank/DDBJ whole genome shotgun (WGS) entry which is preliminary data.</text>
</comment>
<accession>A0A9D7XRH7</accession>
<evidence type="ECO:0000313" key="3">
    <source>
        <dbReference type="EMBL" id="MBK9985150.1"/>
    </source>
</evidence>